<dbReference type="eggNOG" id="ENOG503464F">
    <property type="taxonomic scope" value="Bacteria"/>
</dbReference>
<name>L0RAS5_9BACT</name>
<gene>
    <name evidence="1" type="ORF">DESAM_21596</name>
</gene>
<reference evidence="1 2" key="1">
    <citation type="submission" date="2012-10" db="EMBL/GenBank/DDBJ databases">
        <authorList>
            <person name="Genoscope - CEA"/>
        </authorList>
    </citation>
    <scope>NUCLEOTIDE SEQUENCE [LARGE SCALE GENOMIC DNA]</scope>
    <source>
        <strain evidence="2">AM13 / DSM 14728</strain>
    </source>
</reference>
<accession>L0RAS5</accession>
<proteinExistence type="predicted"/>
<organism evidence="1 2">
    <name type="scientific">Maridesulfovibrio hydrothermalis AM13 = DSM 14728</name>
    <dbReference type="NCBI Taxonomy" id="1121451"/>
    <lineage>
        <taxon>Bacteria</taxon>
        <taxon>Pseudomonadati</taxon>
        <taxon>Thermodesulfobacteriota</taxon>
        <taxon>Desulfovibrionia</taxon>
        <taxon>Desulfovibrionales</taxon>
        <taxon>Desulfovibrionaceae</taxon>
        <taxon>Maridesulfovibrio</taxon>
    </lineage>
</organism>
<dbReference type="STRING" id="1121451.DESAM_21596"/>
<dbReference type="EMBL" id="FO203522">
    <property type="protein sequence ID" value="CCO23873.1"/>
    <property type="molecule type" value="Genomic_DNA"/>
</dbReference>
<evidence type="ECO:0000313" key="1">
    <source>
        <dbReference type="EMBL" id="CCO23873.1"/>
    </source>
</evidence>
<dbReference type="KEGG" id="dhy:DESAM_21596"/>
<evidence type="ECO:0000313" key="2">
    <source>
        <dbReference type="Proteomes" id="UP000010808"/>
    </source>
</evidence>
<sequence>MYNRQPSAYEYCLEGASENIETEVVHGWIIKDGVWTAHAWCEFAERVIDLTVSTHSMNKFDYYTKFMVSNDRCVRYSRIEFFELVGNEKHFGPYDTELFFAETCDQDPLEVIKAQKGE</sequence>
<dbReference type="OrthoDB" id="5461027at2"/>
<protein>
    <submittedName>
        <fullName evidence="1">Uncharacterized protein</fullName>
    </submittedName>
</protein>
<keyword evidence="2" id="KW-1185">Reference proteome</keyword>
<dbReference type="Proteomes" id="UP000010808">
    <property type="component" value="Chromosome"/>
</dbReference>
<dbReference type="HOGENOM" id="CLU_156448_0_0_7"/>
<dbReference type="RefSeq" id="WP_015336476.1">
    <property type="nucleotide sequence ID" value="NC_020055.1"/>
</dbReference>
<dbReference type="AlphaFoldDB" id="L0RAS5"/>
<dbReference type="PATRIC" id="fig|1121451.3.peg.1835"/>